<proteinExistence type="predicted"/>
<keyword evidence="2" id="KW-1185">Reference proteome</keyword>
<accession>A0ABY8SXP4</accession>
<evidence type="ECO:0000313" key="1">
    <source>
        <dbReference type="EMBL" id="WHS66664.1"/>
    </source>
</evidence>
<dbReference type="EMBL" id="CP125947">
    <property type="protein sequence ID" value="WHS66664.1"/>
    <property type="molecule type" value="Genomic_DNA"/>
</dbReference>
<organism evidence="1 2">
    <name type="scientific">Comamonas resistens</name>
    <dbReference type="NCBI Taxonomy" id="3046670"/>
    <lineage>
        <taxon>Bacteria</taxon>
        <taxon>Pseudomonadati</taxon>
        <taxon>Pseudomonadota</taxon>
        <taxon>Betaproteobacteria</taxon>
        <taxon>Burkholderiales</taxon>
        <taxon>Comamonadaceae</taxon>
        <taxon>Comamonas</taxon>
    </lineage>
</organism>
<sequence>MTLQRPDEATLHAWADGELPPDAAAAVAQWLAEHPDEAARMAAVQAQTAGLQALHAQVLDEPVPPQLILALHRPPTQWRWQHALAAGVMLSLGLGLGYGAGQHQAGSQQTPAVGKAGELPSFVREAAAAHAVYVPEQRHPVEVAAQQQAHLVQWLSKRLGVALKPPVLEAQGFHLMGGRLLPGESGQARAQFMYEDGNAQRVTLYVSVLDQRTNAPSAPASFQWSSDGLTQGFYWIEAQQGYALSSTLPRERLQVLANAIYQQLQ</sequence>
<gene>
    <name evidence="1" type="ORF">QMY55_05885</name>
</gene>
<reference evidence="1 2" key="1">
    <citation type="submission" date="2023-05" db="EMBL/GenBank/DDBJ databases">
        <authorList>
            <person name="Yin Y."/>
            <person name="Lu Z."/>
        </authorList>
    </citation>
    <scope>NUCLEOTIDE SEQUENCE [LARGE SCALE GENOMIC DNA]</scope>
    <source>
        <strain evidence="1 2">ZM22</strain>
    </source>
</reference>
<protein>
    <submittedName>
        <fullName evidence="1">Anti-sigma factor</fullName>
    </submittedName>
</protein>
<dbReference type="RefSeq" id="WP_283487736.1">
    <property type="nucleotide sequence ID" value="NZ_CP125947.1"/>
</dbReference>
<name>A0ABY8SXP4_9BURK</name>
<dbReference type="Proteomes" id="UP001240697">
    <property type="component" value="Chromosome"/>
</dbReference>
<evidence type="ECO:0000313" key="2">
    <source>
        <dbReference type="Proteomes" id="UP001240697"/>
    </source>
</evidence>